<dbReference type="PIRSF" id="PIRSF000505">
    <property type="entry name" value="EPSPS"/>
    <property type="match status" value="1"/>
</dbReference>
<dbReference type="Gene3D" id="3.65.10.10">
    <property type="entry name" value="Enolpyruvate transferase domain"/>
    <property type="match status" value="3"/>
</dbReference>
<dbReference type="PROSITE" id="PS00885">
    <property type="entry name" value="EPSP_SYNTHASE_2"/>
    <property type="match status" value="1"/>
</dbReference>
<comment type="similarity">
    <text evidence="2 7">Belongs to the EPSP synthase family.</text>
</comment>
<dbReference type="AlphaFoldDB" id="A0A941F6X1"/>
<dbReference type="SUPFAM" id="SSF55205">
    <property type="entry name" value="EPT/RTPC-like"/>
    <property type="match status" value="1"/>
</dbReference>
<comment type="function">
    <text evidence="7">Catalyzes the transfer of the enolpyruvyl moiety of phosphoenolpyruvate (PEP) to the 5-hydroxyl of shikimate-3-phosphate (S3P) to produce enolpyruvyl shikimate-3-phosphate and inorganic phosphate.</text>
</comment>
<dbReference type="EC" id="2.5.1.19" evidence="7"/>
<feature type="binding site" evidence="7">
    <location>
        <position position="319"/>
    </location>
    <ligand>
        <name>phosphoenolpyruvate</name>
        <dbReference type="ChEBI" id="CHEBI:58702"/>
    </ligand>
</feature>
<evidence type="ECO:0000256" key="1">
    <source>
        <dbReference type="ARBA" id="ARBA00004811"/>
    </source>
</evidence>
<feature type="domain" description="Enolpyruvate transferase" evidence="8">
    <location>
        <begin position="61"/>
        <end position="399"/>
    </location>
</feature>
<dbReference type="Proteomes" id="UP000679220">
    <property type="component" value="Unassembled WGS sequence"/>
</dbReference>
<comment type="subunit">
    <text evidence="7">Monomer.</text>
</comment>
<evidence type="ECO:0000256" key="5">
    <source>
        <dbReference type="ARBA" id="ARBA00023141"/>
    </source>
</evidence>
<dbReference type="GO" id="GO:0005737">
    <property type="term" value="C:cytoplasm"/>
    <property type="evidence" value="ECO:0007669"/>
    <property type="project" value="UniProtKB-SubCell"/>
</dbReference>
<dbReference type="RefSeq" id="WP_212192582.1">
    <property type="nucleotide sequence ID" value="NZ_JAGTAR010000034.1"/>
</dbReference>
<evidence type="ECO:0000256" key="3">
    <source>
        <dbReference type="ARBA" id="ARBA00022605"/>
    </source>
</evidence>
<dbReference type="Pfam" id="PF00275">
    <property type="entry name" value="EPSP_synthase"/>
    <property type="match status" value="2"/>
</dbReference>
<feature type="binding site" evidence="7">
    <location>
        <position position="315"/>
    </location>
    <ligand>
        <name>3-phosphoshikimate</name>
        <dbReference type="ChEBI" id="CHEBI:145989"/>
    </ligand>
</feature>
<name>A0A941F6X1_9BACT</name>
<feature type="binding site" evidence="7">
    <location>
        <position position="288"/>
    </location>
    <ligand>
        <name>3-phosphoshikimate</name>
        <dbReference type="ChEBI" id="CHEBI:145989"/>
    </ligand>
</feature>
<keyword evidence="3 7" id="KW-0028">Amino-acid biosynthesis</keyword>
<accession>A0A941F6X1</accession>
<feature type="binding site" evidence="7">
    <location>
        <position position="172"/>
    </location>
    <ligand>
        <name>3-phosphoshikimate</name>
        <dbReference type="ChEBI" id="CHEBI:145989"/>
    </ligand>
</feature>
<feature type="binding site" evidence="7">
    <location>
        <position position="366"/>
    </location>
    <ligand>
        <name>phosphoenolpyruvate</name>
        <dbReference type="ChEBI" id="CHEBI:58702"/>
    </ligand>
</feature>
<reference evidence="9" key="1">
    <citation type="journal article" date="2018" name="Int. J. Syst. Evol. Microbiol.">
        <title>Carboxylicivirga sediminis sp. nov., isolated from coastal sediment.</title>
        <authorList>
            <person name="Wang F.Q."/>
            <person name="Ren L.H."/>
            <person name="Zou R.J."/>
            <person name="Sun Y.Z."/>
            <person name="Liu X.J."/>
            <person name="Jiang F."/>
            <person name="Liu L.J."/>
        </authorList>
    </citation>
    <scope>NUCLEOTIDE SEQUENCE</scope>
    <source>
        <strain evidence="9">JR1</strain>
    </source>
</reference>
<proteinExistence type="inferred from homology"/>
<dbReference type="GO" id="GO:0008652">
    <property type="term" value="P:amino acid biosynthetic process"/>
    <property type="evidence" value="ECO:0007669"/>
    <property type="project" value="UniProtKB-KW"/>
</dbReference>
<keyword evidence="7" id="KW-0963">Cytoplasm</keyword>
<evidence type="ECO:0000259" key="8">
    <source>
        <dbReference type="Pfam" id="PF00275"/>
    </source>
</evidence>
<comment type="subcellular location">
    <subcellularLocation>
        <location evidence="7">Cytoplasm</location>
    </subcellularLocation>
</comment>
<evidence type="ECO:0000313" key="9">
    <source>
        <dbReference type="EMBL" id="MBR8537557.1"/>
    </source>
</evidence>
<feature type="binding site" evidence="7">
    <location>
        <position position="23"/>
    </location>
    <ligand>
        <name>3-phosphoshikimate</name>
        <dbReference type="ChEBI" id="CHEBI:145989"/>
    </ligand>
</feature>
<reference evidence="9" key="2">
    <citation type="submission" date="2021-04" db="EMBL/GenBank/DDBJ databases">
        <authorList>
            <person name="Zhang T."/>
            <person name="Zhang Y."/>
            <person name="Lu D."/>
            <person name="Zuo D."/>
            <person name="Du Z."/>
        </authorList>
    </citation>
    <scope>NUCLEOTIDE SEQUENCE</scope>
    <source>
        <strain evidence="9">JR1</strain>
    </source>
</reference>
<keyword evidence="10" id="KW-1185">Reference proteome</keyword>
<protein>
    <recommendedName>
        <fullName evidence="7">3-phosphoshikimate 1-carboxyvinyltransferase</fullName>
        <ecNumber evidence="7">2.5.1.19</ecNumber>
    </recommendedName>
    <alternativeName>
        <fullName evidence="7">5-enolpyruvylshikimate-3-phosphate synthase</fullName>
        <shortName evidence="7">EPSP synthase</shortName>
        <shortName evidence="7">EPSPS</shortName>
    </alternativeName>
</protein>
<organism evidence="9 10">
    <name type="scientific">Carboxylicivirga sediminis</name>
    <dbReference type="NCBI Taxonomy" id="2006564"/>
    <lineage>
        <taxon>Bacteria</taxon>
        <taxon>Pseudomonadati</taxon>
        <taxon>Bacteroidota</taxon>
        <taxon>Bacteroidia</taxon>
        <taxon>Marinilabiliales</taxon>
        <taxon>Marinilabiliaceae</taxon>
        <taxon>Carboxylicivirga</taxon>
    </lineage>
</organism>
<feature type="binding site" evidence="7">
    <location>
        <position position="98"/>
    </location>
    <ligand>
        <name>phosphoenolpyruvate</name>
        <dbReference type="ChEBI" id="CHEBI:58702"/>
    </ligand>
</feature>
<evidence type="ECO:0000256" key="4">
    <source>
        <dbReference type="ARBA" id="ARBA00022679"/>
    </source>
</evidence>
<dbReference type="GO" id="GO:0009073">
    <property type="term" value="P:aromatic amino acid family biosynthetic process"/>
    <property type="evidence" value="ECO:0007669"/>
    <property type="project" value="UniProtKB-KW"/>
</dbReference>
<feature type="binding site" evidence="7">
    <location>
        <position position="146"/>
    </location>
    <ligand>
        <name>3-phosphoshikimate</name>
        <dbReference type="ChEBI" id="CHEBI:145989"/>
    </ligand>
</feature>
<dbReference type="InterPro" id="IPR023193">
    <property type="entry name" value="EPSP_synthase_CS"/>
</dbReference>
<feature type="domain" description="Enolpyruvate transferase" evidence="8">
    <location>
        <begin position="15"/>
        <end position="58"/>
    </location>
</feature>
<feature type="active site" description="Proton acceptor" evidence="7">
    <location>
        <position position="288"/>
    </location>
</feature>
<feature type="binding site" evidence="7">
    <location>
        <position position="391"/>
    </location>
    <ligand>
        <name>phosphoenolpyruvate</name>
        <dbReference type="ChEBI" id="CHEBI:58702"/>
    </ligand>
</feature>
<dbReference type="GO" id="GO:0009423">
    <property type="term" value="P:chorismate biosynthetic process"/>
    <property type="evidence" value="ECO:0007669"/>
    <property type="project" value="UniProtKB-UniRule"/>
</dbReference>
<comment type="pathway">
    <text evidence="1 7">Metabolic intermediate biosynthesis; chorismate biosynthesis; chorismate from D-erythrose 4-phosphate and phosphoenolpyruvate: step 6/7.</text>
</comment>
<dbReference type="InterPro" id="IPR006264">
    <property type="entry name" value="EPSP_synthase"/>
</dbReference>
<dbReference type="EMBL" id="JAGTAR010000034">
    <property type="protein sequence ID" value="MBR8537557.1"/>
    <property type="molecule type" value="Genomic_DNA"/>
</dbReference>
<dbReference type="InterPro" id="IPR036968">
    <property type="entry name" value="Enolpyruvate_Tfrase_sf"/>
</dbReference>
<gene>
    <name evidence="7 9" type="primary">aroA</name>
    <name evidence="9" type="ORF">KDU71_18450</name>
</gene>
<feature type="binding site" evidence="7">
    <location>
        <position position="27"/>
    </location>
    <ligand>
        <name>3-phosphoshikimate</name>
        <dbReference type="ChEBI" id="CHEBI:145989"/>
    </ligand>
</feature>
<keyword evidence="4 7" id="KW-0808">Transferase</keyword>
<sequence length="410" mass="45551">MHYQLNTTTSADHIQIQLPSSKSISNRLLLLNALSYSPYEIKNLSDSDDTKAMLGVLNSNTNSFDVGAAGTSMRFLTAFLSKIVGEWTLTGSERMKQRPIKTLVDALNKLGAKIEYIEKEGYPPLRIFGSNLEGGELELPGNVSSQYISALLMVAPTIENGLKLTLTGEIISRPYLEMTLALMKDFGVTSHWKGNVITVPEAPYQPKVVTAESDWSAASYWYEMVALNPAIEVTLKGLKKISLQGDSQVQHMFDKLGVKTKFSQKGTTLTNTGKKPGRFNYNFINEPDLAQTLAVTCCLMDIPFHFTGLQTLKIKETDRINALINELKKLGYQLSSNDTDDLKWDGERTVIEQEAAITIDTYKDHRMAMAFAPAAFKYANLVINDPMVVTKSYPNYWEDIALAGISFIEG</sequence>
<evidence type="ECO:0000256" key="7">
    <source>
        <dbReference type="HAMAP-Rule" id="MF_00210"/>
    </source>
</evidence>
<feature type="binding site" evidence="7">
    <location>
        <position position="70"/>
    </location>
    <ligand>
        <name>phosphoenolpyruvate</name>
        <dbReference type="ChEBI" id="CHEBI:58702"/>
    </ligand>
</feature>
<comment type="catalytic activity">
    <reaction evidence="6">
        <text>3-phosphoshikimate + phosphoenolpyruvate = 5-O-(1-carboxyvinyl)-3-phosphoshikimate + phosphate</text>
        <dbReference type="Rhea" id="RHEA:21256"/>
        <dbReference type="ChEBI" id="CHEBI:43474"/>
        <dbReference type="ChEBI" id="CHEBI:57701"/>
        <dbReference type="ChEBI" id="CHEBI:58702"/>
        <dbReference type="ChEBI" id="CHEBI:145989"/>
        <dbReference type="EC" id="2.5.1.19"/>
    </reaction>
    <physiologicalReaction direction="left-to-right" evidence="6">
        <dbReference type="Rhea" id="RHEA:21257"/>
    </physiologicalReaction>
</comment>
<dbReference type="PANTHER" id="PTHR21090">
    <property type="entry name" value="AROM/DEHYDROQUINATE SYNTHASE"/>
    <property type="match status" value="1"/>
</dbReference>
<comment type="caution">
    <text evidence="7">Lacks conserved residue(s) required for the propagation of feature annotation.</text>
</comment>
<feature type="binding site" evidence="7">
    <location>
        <position position="22"/>
    </location>
    <ligand>
        <name>3-phosphoshikimate</name>
        <dbReference type="ChEBI" id="CHEBI:145989"/>
    </ligand>
</feature>
<feature type="binding site" evidence="7">
    <location>
        <position position="146"/>
    </location>
    <ligand>
        <name>phosphoenolpyruvate</name>
        <dbReference type="ChEBI" id="CHEBI:58702"/>
    </ligand>
</feature>
<dbReference type="InterPro" id="IPR001986">
    <property type="entry name" value="Enolpyruvate_Tfrase_dom"/>
</dbReference>
<feature type="binding site" evidence="7">
    <location>
        <position position="144"/>
    </location>
    <ligand>
        <name>3-phosphoshikimate</name>
        <dbReference type="ChEBI" id="CHEBI:145989"/>
    </ligand>
</feature>
<feature type="binding site" evidence="7">
    <location>
        <position position="22"/>
    </location>
    <ligand>
        <name>phosphoenolpyruvate</name>
        <dbReference type="ChEBI" id="CHEBI:58702"/>
    </ligand>
</feature>
<keyword evidence="5 7" id="KW-0057">Aromatic amino acid biosynthesis</keyword>
<evidence type="ECO:0000256" key="2">
    <source>
        <dbReference type="ARBA" id="ARBA00009948"/>
    </source>
</evidence>
<dbReference type="PANTHER" id="PTHR21090:SF5">
    <property type="entry name" value="PENTAFUNCTIONAL AROM POLYPEPTIDE"/>
    <property type="match status" value="1"/>
</dbReference>
<feature type="binding site" evidence="7">
    <location>
        <position position="145"/>
    </location>
    <ligand>
        <name>3-phosphoshikimate</name>
        <dbReference type="ChEBI" id="CHEBI:145989"/>
    </ligand>
</feature>
<dbReference type="InterPro" id="IPR013792">
    <property type="entry name" value="RNA3'P_cycl/enolpyr_Trfase_a/b"/>
</dbReference>
<dbReference type="GO" id="GO:0003866">
    <property type="term" value="F:3-phosphoshikimate 1-carboxyvinyltransferase activity"/>
    <property type="evidence" value="ECO:0007669"/>
    <property type="project" value="UniProtKB-UniRule"/>
</dbReference>
<evidence type="ECO:0000256" key="6">
    <source>
        <dbReference type="ARBA" id="ARBA00044633"/>
    </source>
</evidence>
<dbReference type="HAMAP" id="MF_00210">
    <property type="entry name" value="EPSP_synth"/>
    <property type="match status" value="1"/>
</dbReference>
<evidence type="ECO:0000313" key="10">
    <source>
        <dbReference type="Proteomes" id="UP000679220"/>
    </source>
</evidence>
<comment type="caution">
    <text evidence="9">The sequence shown here is derived from an EMBL/GenBank/DDBJ whole genome shotgun (WGS) entry which is preliminary data.</text>
</comment>
<dbReference type="NCBIfam" id="TIGR01356">
    <property type="entry name" value="aroA"/>
    <property type="match status" value="1"/>
</dbReference>